<keyword evidence="4" id="KW-0547">Nucleotide-binding</keyword>
<reference evidence="11" key="1">
    <citation type="journal article" date="2019" name="Int. J. Syst. Evol. Microbiol.">
        <title>The Global Catalogue of Microorganisms (GCM) 10K type strain sequencing project: providing services to taxonomists for standard genome sequencing and annotation.</title>
        <authorList>
            <consortium name="The Broad Institute Genomics Platform"/>
            <consortium name="The Broad Institute Genome Sequencing Center for Infectious Disease"/>
            <person name="Wu L."/>
            <person name="Ma J."/>
        </authorList>
    </citation>
    <scope>NUCLEOTIDE SEQUENCE [LARGE SCALE GENOMIC DNA]</scope>
    <source>
        <strain evidence="11">CCM 8904</strain>
    </source>
</reference>
<name>A0ABW1RDM3_9LACO</name>
<proteinExistence type="inferred from homology"/>
<organism evidence="10 11">
    <name type="scientific">Loigolactobacillus jiayinensis</name>
    <dbReference type="NCBI Taxonomy" id="2486016"/>
    <lineage>
        <taxon>Bacteria</taxon>
        <taxon>Bacillati</taxon>
        <taxon>Bacillota</taxon>
        <taxon>Bacilli</taxon>
        <taxon>Lactobacillales</taxon>
        <taxon>Lactobacillaceae</taxon>
        <taxon>Loigolactobacillus</taxon>
    </lineage>
</organism>
<comment type="similarity">
    <text evidence="2">Belongs to the diacylglycerol/lipid kinase family.</text>
</comment>
<keyword evidence="11" id="KW-1185">Reference proteome</keyword>
<evidence type="ECO:0000256" key="1">
    <source>
        <dbReference type="ARBA" id="ARBA00001946"/>
    </source>
</evidence>
<evidence type="ECO:0000256" key="8">
    <source>
        <dbReference type="ARBA" id="ARBA00023264"/>
    </source>
</evidence>
<dbReference type="Pfam" id="PF00781">
    <property type="entry name" value="DAGK_cat"/>
    <property type="match status" value="1"/>
</dbReference>
<evidence type="ECO:0000256" key="2">
    <source>
        <dbReference type="ARBA" id="ARBA00005983"/>
    </source>
</evidence>
<protein>
    <submittedName>
        <fullName evidence="10">Diacylglycerol/lipid kinase family protein</fullName>
        <ecNumber evidence="10">2.7.1.-</ecNumber>
    </submittedName>
</protein>
<keyword evidence="6" id="KW-0067">ATP-binding</keyword>
<dbReference type="RefSeq" id="WP_125552209.1">
    <property type="nucleotide sequence ID" value="NZ_JBHSSL010000052.1"/>
</dbReference>
<evidence type="ECO:0000313" key="10">
    <source>
        <dbReference type="EMBL" id="MFC6170727.1"/>
    </source>
</evidence>
<evidence type="ECO:0000256" key="5">
    <source>
        <dbReference type="ARBA" id="ARBA00022777"/>
    </source>
</evidence>
<dbReference type="InterPro" id="IPR050187">
    <property type="entry name" value="Lipid_Phosphate_FormReg"/>
</dbReference>
<dbReference type="SMART" id="SM00046">
    <property type="entry name" value="DAGKc"/>
    <property type="match status" value="1"/>
</dbReference>
<dbReference type="NCBIfam" id="TIGR00147">
    <property type="entry name" value="YegS/Rv2252/BmrU family lipid kinase"/>
    <property type="match status" value="1"/>
</dbReference>
<dbReference type="PROSITE" id="PS50146">
    <property type="entry name" value="DAGK"/>
    <property type="match status" value="1"/>
</dbReference>
<evidence type="ECO:0000256" key="6">
    <source>
        <dbReference type="ARBA" id="ARBA00022840"/>
    </source>
</evidence>
<evidence type="ECO:0000256" key="7">
    <source>
        <dbReference type="ARBA" id="ARBA00023209"/>
    </source>
</evidence>
<comment type="cofactor">
    <cofactor evidence="1">
        <name>Mg(2+)</name>
        <dbReference type="ChEBI" id="CHEBI:18420"/>
    </cofactor>
</comment>
<keyword evidence="7" id="KW-0443">Lipid metabolism</keyword>
<evidence type="ECO:0000259" key="9">
    <source>
        <dbReference type="PROSITE" id="PS50146"/>
    </source>
</evidence>
<evidence type="ECO:0000256" key="4">
    <source>
        <dbReference type="ARBA" id="ARBA00022741"/>
    </source>
</evidence>
<accession>A0ABW1RDM3</accession>
<dbReference type="PANTHER" id="PTHR12358">
    <property type="entry name" value="SPHINGOSINE KINASE"/>
    <property type="match status" value="1"/>
</dbReference>
<dbReference type="InterPro" id="IPR016064">
    <property type="entry name" value="NAD/diacylglycerol_kinase_sf"/>
</dbReference>
<dbReference type="InterPro" id="IPR005218">
    <property type="entry name" value="Diacylglycerol/lipid_kinase"/>
</dbReference>
<gene>
    <name evidence="10" type="ORF">ACFQGP_09080</name>
</gene>
<dbReference type="EC" id="2.7.1.-" evidence="10"/>
<feature type="domain" description="DAGKc" evidence="9">
    <location>
        <begin position="2"/>
        <end position="143"/>
    </location>
</feature>
<dbReference type="SUPFAM" id="SSF111331">
    <property type="entry name" value="NAD kinase/diacylglycerol kinase-like"/>
    <property type="match status" value="1"/>
</dbReference>
<evidence type="ECO:0000256" key="3">
    <source>
        <dbReference type="ARBA" id="ARBA00022679"/>
    </source>
</evidence>
<dbReference type="Proteomes" id="UP001596289">
    <property type="component" value="Unassembled WGS sequence"/>
</dbReference>
<evidence type="ECO:0000313" key="11">
    <source>
        <dbReference type="Proteomes" id="UP001596289"/>
    </source>
</evidence>
<dbReference type="InterPro" id="IPR001206">
    <property type="entry name" value="Diacylglycerol_kinase_cat_dom"/>
</dbReference>
<dbReference type="Gene3D" id="2.60.200.40">
    <property type="match status" value="1"/>
</dbReference>
<keyword evidence="7" id="KW-0444">Lipid biosynthesis</keyword>
<dbReference type="Pfam" id="PF19279">
    <property type="entry name" value="YegS_C"/>
    <property type="match status" value="1"/>
</dbReference>
<dbReference type="InterPro" id="IPR045540">
    <property type="entry name" value="YegS/DAGK_C"/>
</dbReference>
<comment type="caution">
    <text evidence="10">The sequence shown here is derived from an EMBL/GenBank/DDBJ whole genome shotgun (WGS) entry which is preliminary data.</text>
</comment>
<keyword evidence="3 10" id="KW-0808">Transferase</keyword>
<dbReference type="EMBL" id="JBHSSL010000052">
    <property type="protein sequence ID" value="MFC6170727.1"/>
    <property type="molecule type" value="Genomic_DNA"/>
</dbReference>
<dbReference type="PANTHER" id="PTHR12358:SF54">
    <property type="entry name" value="SPHINGOSINE KINASE RELATED PROTEIN"/>
    <property type="match status" value="1"/>
</dbReference>
<dbReference type="GO" id="GO:0016301">
    <property type="term" value="F:kinase activity"/>
    <property type="evidence" value="ECO:0007669"/>
    <property type="project" value="UniProtKB-KW"/>
</dbReference>
<keyword evidence="7" id="KW-0594">Phospholipid biosynthesis</keyword>
<keyword evidence="8" id="KW-1208">Phospholipid metabolism</keyword>
<sequence>MSLQRSLYVIINNFAGGGRTRQTWLQIASKLYQHNIDYTAHFTQAPKHATNLAYDLALKYSTRPAEQAPILLVLGGDGTLHEALNGLQQVPKNLVPLAYIPCGSGNDFARGVGITTDPQKALAQILNAKQPLMLDIGRCHDLQRQTTSYFSNNIGIGFDANVVHITNRSVTKKYLNKYHAGSLAYLASLVKAFFTQKAFPLTVTADDGQPQQFDRGFVVTTTNHPYFGGGVPILASASVYSHHLDLVVMERVNALYFILLFAFMFRQWHTKMPPVHHFHIKKLRIQTTTPEFGQADGEDLGHRTFDLEFSVAQQAFWFVPNK</sequence>
<dbReference type="InterPro" id="IPR017438">
    <property type="entry name" value="ATP-NAD_kinase_N"/>
</dbReference>
<keyword evidence="5 10" id="KW-0418">Kinase</keyword>
<dbReference type="Gene3D" id="3.40.50.10330">
    <property type="entry name" value="Probable inorganic polyphosphate/atp-NAD kinase, domain 1"/>
    <property type="match status" value="1"/>
</dbReference>